<reference evidence="3 4" key="1">
    <citation type="submission" date="2020-08" db="EMBL/GenBank/DDBJ databases">
        <title>Sequencing the genomes of 1000 actinobacteria strains.</title>
        <authorList>
            <person name="Klenk H.-P."/>
        </authorList>
    </citation>
    <scope>NUCLEOTIDE SEQUENCE [LARGE SCALE GENOMIC DNA]</scope>
    <source>
        <strain evidence="3 4">DSM 19600</strain>
    </source>
</reference>
<protein>
    <submittedName>
        <fullName evidence="3">CubicO group peptidase (Beta-lactamase class C family)</fullName>
    </submittedName>
</protein>
<dbReference type="EMBL" id="JACIFH010000001">
    <property type="protein sequence ID" value="MBB4138351.1"/>
    <property type="molecule type" value="Genomic_DNA"/>
</dbReference>
<dbReference type="InterPro" id="IPR050789">
    <property type="entry name" value="Diverse_Enzym_Activities"/>
</dbReference>
<dbReference type="InterPro" id="IPR001466">
    <property type="entry name" value="Beta-lactam-related"/>
</dbReference>
<dbReference type="InterPro" id="IPR012338">
    <property type="entry name" value="Beta-lactam/transpept-like"/>
</dbReference>
<evidence type="ECO:0000313" key="4">
    <source>
        <dbReference type="Proteomes" id="UP000549113"/>
    </source>
</evidence>
<keyword evidence="4" id="KW-1185">Reference proteome</keyword>
<dbReference type="AlphaFoldDB" id="A0AA40SLC7"/>
<gene>
    <name evidence="3" type="ORF">BKA10_000145</name>
</gene>
<comment type="caution">
    <text evidence="3">The sequence shown here is derived from an EMBL/GenBank/DDBJ whole genome shotgun (WGS) entry which is preliminary data.</text>
</comment>
<dbReference type="PANTHER" id="PTHR43283">
    <property type="entry name" value="BETA-LACTAMASE-RELATED"/>
    <property type="match status" value="1"/>
</dbReference>
<dbReference type="Proteomes" id="UP000549113">
    <property type="component" value="Unassembled WGS sequence"/>
</dbReference>
<dbReference type="PANTHER" id="PTHR43283:SF7">
    <property type="entry name" value="BETA-LACTAMASE-RELATED DOMAIN-CONTAINING PROTEIN"/>
    <property type="match status" value="1"/>
</dbReference>
<feature type="region of interest" description="Disordered" evidence="1">
    <location>
        <begin position="364"/>
        <end position="384"/>
    </location>
</feature>
<evidence type="ECO:0000259" key="2">
    <source>
        <dbReference type="Pfam" id="PF00144"/>
    </source>
</evidence>
<feature type="domain" description="Beta-lactamase-related" evidence="2">
    <location>
        <begin position="40"/>
        <end position="300"/>
    </location>
</feature>
<organism evidence="3 4">
    <name type="scientific">Microbacterium invictum</name>
    <dbReference type="NCBI Taxonomy" id="515415"/>
    <lineage>
        <taxon>Bacteria</taxon>
        <taxon>Bacillati</taxon>
        <taxon>Actinomycetota</taxon>
        <taxon>Actinomycetes</taxon>
        <taxon>Micrococcales</taxon>
        <taxon>Microbacteriaceae</taxon>
        <taxon>Microbacterium</taxon>
    </lineage>
</organism>
<proteinExistence type="predicted"/>
<sequence>MSPVATLPSRTPMDAGVDATGILNLIDALEADPAQEPHGLMILRRGAVIAQGWWAPYTADRPQLVYSLSKSFTSAAAGVLVDEGVLDLDSTVVSHFPEFADEITDERTRRMRVRHVASMASGHENEMIDVALRTDDVEPVRGFLLNPPEQEPGSVFAYNQPATYTLATIVHRLTGRTLVEFLRERVLDPIGAGPIAWEEWPEGRDIGYSGAFMTTDTIARLGLLLLGRGQWAGRRVLSQEWVDAATSVHVDTAPAPERGASDWSRGYGFQHWRSRHGYRGDGAFGQLCLVLPEHEAVVAYQGQSGDMQRLLDAVWQHLLPAIGRAGSAGADAELAARLAGSSLPERVVARVAVDADRWDGAAFSGAADGAESGDSGDAGGHGARVRRDGDGWVLTLTGSTGDVRARFTGEPGWCVTSGDGPVIAVSGGFAGDDELLLDVAFLETPHRLHLRFDRAAGVVTRRWQTPPLRDPADLRDLTAPGAFG</sequence>
<dbReference type="Pfam" id="PF00144">
    <property type="entry name" value="Beta-lactamase"/>
    <property type="match status" value="1"/>
</dbReference>
<name>A0AA40SLC7_9MICO</name>
<evidence type="ECO:0000313" key="3">
    <source>
        <dbReference type="EMBL" id="MBB4138351.1"/>
    </source>
</evidence>
<dbReference type="SUPFAM" id="SSF56601">
    <property type="entry name" value="beta-lactamase/transpeptidase-like"/>
    <property type="match status" value="1"/>
</dbReference>
<dbReference type="Gene3D" id="3.40.710.10">
    <property type="entry name" value="DD-peptidase/beta-lactamase superfamily"/>
    <property type="match status" value="1"/>
</dbReference>
<dbReference type="RefSeq" id="WP_183498039.1">
    <property type="nucleotide sequence ID" value="NZ_BAABCO010000003.1"/>
</dbReference>
<evidence type="ECO:0000256" key="1">
    <source>
        <dbReference type="SAM" id="MobiDB-lite"/>
    </source>
</evidence>
<feature type="compositionally biased region" description="Low complexity" evidence="1">
    <location>
        <begin position="364"/>
        <end position="375"/>
    </location>
</feature>
<accession>A0AA40SLC7</accession>